<name>A0A1I0A3I1_9BACI</name>
<protein>
    <submittedName>
        <fullName evidence="2">Uncharacterized protein</fullName>
    </submittedName>
</protein>
<dbReference type="Proteomes" id="UP000199095">
    <property type="component" value="Unassembled WGS sequence"/>
</dbReference>
<accession>A0A1I0A3I1</accession>
<feature type="transmembrane region" description="Helical" evidence="1">
    <location>
        <begin position="37"/>
        <end position="55"/>
    </location>
</feature>
<organism evidence="2 3">
    <name type="scientific">Salinibacillus kushneri</name>
    <dbReference type="NCBI Taxonomy" id="237682"/>
    <lineage>
        <taxon>Bacteria</taxon>
        <taxon>Bacillati</taxon>
        <taxon>Bacillota</taxon>
        <taxon>Bacilli</taxon>
        <taxon>Bacillales</taxon>
        <taxon>Bacillaceae</taxon>
        <taxon>Salinibacillus</taxon>
    </lineage>
</organism>
<keyword evidence="1" id="KW-0472">Membrane</keyword>
<evidence type="ECO:0000256" key="1">
    <source>
        <dbReference type="SAM" id="Phobius"/>
    </source>
</evidence>
<keyword evidence="1" id="KW-1133">Transmembrane helix</keyword>
<evidence type="ECO:0000313" key="3">
    <source>
        <dbReference type="Proteomes" id="UP000199095"/>
    </source>
</evidence>
<gene>
    <name evidence="2" type="ORF">SAMN05421676_10221</name>
</gene>
<sequence length="57" mass="6653">MIMAFMNIVFLLSLIIGLYLLTIGIWELREGANRKKYITLTTIGLFLIFVFPRLFTL</sequence>
<keyword evidence="3" id="KW-1185">Reference proteome</keyword>
<evidence type="ECO:0000313" key="2">
    <source>
        <dbReference type="EMBL" id="SES88643.1"/>
    </source>
</evidence>
<proteinExistence type="predicted"/>
<dbReference type="AlphaFoldDB" id="A0A1I0A3I1"/>
<reference evidence="3" key="1">
    <citation type="submission" date="2016-10" db="EMBL/GenBank/DDBJ databases">
        <authorList>
            <person name="Varghese N."/>
            <person name="Submissions S."/>
        </authorList>
    </citation>
    <scope>NUCLEOTIDE SEQUENCE [LARGE SCALE GENOMIC DNA]</scope>
    <source>
        <strain evidence="3">CGMCC 1.3566</strain>
    </source>
</reference>
<feature type="transmembrane region" description="Helical" evidence="1">
    <location>
        <begin position="6"/>
        <end position="25"/>
    </location>
</feature>
<keyword evidence="1" id="KW-0812">Transmembrane</keyword>
<dbReference type="EMBL" id="FOHJ01000002">
    <property type="protein sequence ID" value="SES88643.1"/>
    <property type="molecule type" value="Genomic_DNA"/>
</dbReference>